<evidence type="ECO:0000256" key="2">
    <source>
        <dbReference type="ARBA" id="ARBA00012961"/>
    </source>
</evidence>
<gene>
    <name evidence="10" type="ORF">SPPG_01952</name>
</gene>
<evidence type="ECO:0000256" key="4">
    <source>
        <dbReference type="ARBA" id="ARBA00022679"/>
    </source>
</evidence>
<organism evidence="10 11">
    <name type="scientific">Spizellomyces punctatus (strain DAOM BR117)</name>
    <dbReference type="NCBI Taxonomy" id="645134"/>
    <lineage>
        <taxon>Eukaryota</taxon>
        <taxon>Fungi</taxon>
        <taxon>Fungi incertae sedis</taxon>
        <taxon>Chytridiomycota</taxon>
        <taxon>Chytridiomycota incertae sedis</taxon>
        <taxon>Chytridiomycetes</taxon>
        <taxon>Spizellomycetales</taxon>
        <taxon>Spizellomycetaceae</taxon>
        <taxon>Spizellomyces</taxon>
    </lineage>
</organism>
<reference evidence="10 11" key="1">
    <citation type="submission" date="2009-08" db="EMBL/GenBank/DDBJ databases">
        <title>The Genome Sequence of Spizellomyces punctatus strain DAOM BR117.</title>
        <authorList>
            <consortium name="The Broad Institute Genome Sequencing Platform"/>
            <person name="Russ C."/>
            <person name="Cuomo C."/>
            <person name="Shea T."/>
            <person name="Young S.K."/>
            <person name="Zeng Q."/>
            <person name="Koehrsen M."/>
            <person name="Haas B."/>
            <person name="Borodovsky M."/>
            <person name="Guigo R."/>
            <person name="Alvarado L."/>
            <person name="Berlin A."/>
            <person name="Bochicchio J."/>
            <person name="Borenstein D."/>
            <person name="Chapman S."/>
            <person name="Chen Z."/>
            <person name="Engels R."/>
            <person name="Freedman E."/>
            <person name="Gellesch M."/>
            <person name="Goldberg J."/>
            <person name="Griggs A."/>
            <person name="Gujja S."/>
            <person name="Heiman D."/>
            <person name="Hepburn T."/>
            <person name="Howarth C."/>
            <person name="Jen D."/>
            <person name="Larson L."/>
            <person name="Lewis B."/>
            <person name="Mehta T."/>
            <person name="Park D."/>
            <person name="Pearson M."/>
            <person name="Roberts A."/>
            <person name="Saif S."/>
            <person name="Shenoy N."/>
            <person name="Sisk P."/>
            <person name="Stolte C."/>
            <person name="Sykes S."/>
            <person name="Thomson T."/>
            <person name="Walk T."/>
            <person name="White J."/>
            <person name="Yandava C."/>
            <person name="Burger G."/>
            <person name="Gray M.W."/>
            <person name="Holland P.W.H."/>
            <person name="King N."/>
            <person name="Lang F.B.F."/>
            <person name="Roger A.J."/>
            <person name="Ruiz-Trillo I."/>
            <person name="Lander E."/>
            <person name="Nusbaum C."/>
        </authorList>
    </citation>
    <scope>NUCLEOTIDE SEQUENCE [LARGE SCALE GENOMIC DNA]</scope>
    <source>
        <strain evidence="10 11">DAOM BR117</strain>
    </source>
</reference>
<dbReference type="FunCoup" id="A0A0L0HP46">
    <property type="interactions" value="357"/>
</dbReference>
<dbReference type="GO" id="GO:0005524">
    <property type="term" value="F:ATP binding"/>
    <property type="evidence" value="ECO:0007669"/>
    <property type="project" value="UniProtKB-KW"/>
</dbReference>
<evidence type="ECO:0000256" key="5">
    <source>
        <dbReference type="ARBA" id="ARBA00022741"/>
    </source>
</evidence>
<dbReference type="GO" id="GO:0004385">
    <property type="term" value="F:GMP kinase activity"/>
    <property type="evidence" value="ECO:0007669"/>
    <property type="project" value="UniProtKB-EC"/>
</dbReference>
<dbReference type="CDD" id="cd00071">
    <property type="entry name" value="GMPK"/>
    <property type="match status" value="1"/>
</dbReference>
<evidence type="ECO:0000256" key="6">
    <source>
        <dbReference type="ARBA" id="ARBA00022777"/>
    </source>
</evidence>
<evidence type="ECO:0000256" key="7">
    <source>
        <dbReference type="ARBA" id="ARBA00022840"/>
    </source>
</evidence>
<name>A0A0L0HP46_SPIPD</name>
<dbReference type="EMBL" id="KQ257452">
    <property type="protein sequence ID" value="KND02872.1"/>
    <property type="molecule type" value="Genomic_DNA"/>
</dbReference>
<dbReference type="InterPro" id="IPR008145">
    <property type="entry name" value="GK/Ca_channel_bsu"/>
</dbReference>
<dbReference type="InterPro" id="IPR008144">
    <property type="entry name" value="Guanylate_kin-like_dom"/>
</dbReference>
<dbReference type="PROSITE" id="PS00856">
    <property type="entry name" value="GUANYLATE_KINASE_1"/>
    <property type="match status" value="1"/>
</dbReference>
<dbReference type="NCBIfam" id="TIGR03263">
    <property type="entry name" value="guanyl_kin"/>
    <property type="match status" value="1"/>
</dbReference>
<dbReference type="VEuPathDB" id="FungiDB:SPPG_01952"/>
<dbReference type="PANTHER" id="PTHR23117:SF13">
    <property type="entry name" value="GUANYLATE KINASE"/>
    <property type="match status" value="1"/>
</dbReference>
<evidence type="ECO:0000313" key="10">
    <source>
        <dbReference type="EMBL" id="KND02872.1"/>
    </source>
</evidence>
<dbReference type="FunFam" id="3.40.50.300:FF:000776">
    <property type="entry name" value="Guanylate kinase 2"/>
    <property type="match status" value="1"/>
</dbReference>
<dbReference type="OMA" id="EWAVVHG"/>
<keyword evidence="6 10" id="KW-0418">Kinase</keyword>
<evidence type="ECO:0000313" key="11">
    <source>
        <dbReference type="Proteomes" id="UP000053201"/>
    </source>
</evidence>
<dbReference type="STRING" id="645134.A0A0L0HP46"/>
<dbReference type="GO" id="GO:0005829">
    <property type="term" value="C:cytosol"/>
    <property type="evidence" value="ECO:0007669"/>
    <property type="project" value="TreeGrafter"/>
</dbReference>
<dbReference type="PANTHER" id="PTHR23117">
    <property type="entry name" value="GUANYLATE KINASE-RELATED"/>
    <property type="match status" value="1"/>
</dbReference>
<dbReference type="SMART" id="SM00072">
    <property type="entry name" value="GuKc"/>
    <property type="match status" value="1"/>
</dbReference>
<dbReference type="PROSITE" id="PS50052">
    <property type="entry name" value="GUANYLATE_KINASE_2"/>
    <property type="match status" value="1"/>
</dbReference>
<dbReference type="EC" id="2.7.4.8" evidence="2"/>
<comment type="similarity">
    <text evidence="1">Belongs to the guanylate kinase family.</text>
</comment>
<dbReference type="InterPro" id="IPR027417">
    <property type="entry name" value="P-loop_NTPase"/>
</dbReference>
<sequence>MSLCRVYPRRLLLPLSYRTFASAPSPVFAANSTSTRTKAKRVLAAVGCISVGGLALYRTMSSDTPAPSPPKPTFVPRPIVICGPSGSGKSTLLTRLFKDYPTEFGFSISHTTRSPRPGETNGKEYHFTDRDSMLKSISQNEFLEHAEFASNLYGTSFKAVQSVLDANKHVILDIDVQGVQQLQQAIRNGKGFTTRPLFIFVAPPDVGVLERRLRGRGTENESSLKKRLEAATRELEWGLGKGNVDVVIVNEDVDRAYEELKRAIFGDNKV</sequence>
<dbReference type="AlphaFoldDB" id="A0A0L0HP46"/>
<dbReference type="eggNOG" id="KOG0707">
    <property type="taxonomic scope" value="Eukaryota"/>
</dbReference>
<evidence type="ECO:0000259" key="9">
    <source>
        <dbReference type="PROSITE" id="PS50052"/>
    </source>
</evidence>
<dbReference type="OrthoDB" id="6334211at2759"/>
<dbReference type="GeneID" id="27685581"/>
<evidence type="ECO:0000256" key="8">
    <source>
        <dbReference type="ARBA" id="ARBA00030128"/>
    </source>
</evidence>
<feature type="domain" description="Guanylate kinase-like" evidence="9">
    <location>
        <begin position="76"/>
        <end position="265"/>
    </location>
</feature>
<proteinExistence type="inferred from homology"/>
<keyword evidence="5" id="KW-0547">Nucleotide-binding</keyword>
<keyword evidence="4" id="KW-0808">Transferase</keyword>
<evidence type="ECO:0000256" key="3">
    <source>
        <dbReference type="ARBA" id="ARBA00016296"/>
    </source>
</evidence>
<dbReference type="Gene3D" id="3.40.50.300">
    <property type="entry name" value="P-loop containing nucleotide triphosphate hydrolases"/>
    <property type="match status" value="1"/>
</dbReference>
<keyword evidence="7" id="KW-0067">ATP-binding</keyword>
<dbReference type="RefSeq" id="XP_016610911.1">
    <property type="nucleotide sequence ID" value="XM_016750260.1"/>
</dbReference>
<dbReference type="InParanoid" id="A0A0L0HP46"/>
<dbReference type="InterPro" id="IPR017665">
    <property type="entry name" value="Guanylate_kinase"/>
</dbReference>
<keyword evidence="11" id="KW-1185">Reference proteome</keyword>
<dbReference type="SUPFAM" id="SSF52540">
    <property type="entry name" value="P-loop containing nucleoside triphosphate hydrolases"/>
    <property type="match status" value="1"/>
</dbReference>
<dbReference type="Proteomes" id="UP000053201">
    <property type="component" value="Unassembled WGS sequence"/>
</dbReference>
<accession>A0A0L0HP46</accession>
<dbReference type="Pfam" id="PF00625">
    <property type="entry name" value="Guanylate_kin"/>
    <property type="match status" value="1"/>
</dbReference>
<dbReference type="InterPro" id="IPR020590">
    <property type="entry name" value="Guanylate_kinase_CS"/>
</dbReference>
<evidence type="ECO:0000256" key="1">
    <source>
        <dbReference type="ARBA" id="ARBA00005790"/>
    </source>
</evidence>
<protein>
    <recommendedName>
        <fullName evidence="3">Guanylate kinase</fullName>
        <ecNumber evidence="2">2.7.4.8</ecNumber>
    </recommendedName>
    <alternativeName>
        <fullName evidence="8">GMP kinase</fullName>
    </alternativeName>
</protein>